<protein>
    <recommendedName>
        <fullName evidence="4">PIN domain-containing protein</fullName>
    </recommendedName>
</protein>
<dbReference type="STRING" id="1288291.A0A059F264"/>
<gene>
    <name evidence="2" type="ORF">H312_01265</name>
</gene>
<evidence type="ECO:0008006" key="4">
    <source>
        <dbReference type="Google" id="ProtNLM"/>
    </source>
</evidence>
<dbReference type="OrthoDB" id="25675at2759"/>
<dbReference type="Gene3D" id="3.40.50.1010">
    <property type="entry name" value="5'-nuclease"/>
    <property type="match status" value="1"/>
</dbReference>
<dbReference type="Pfam" id="PF04900">
    <property type="entry name" value="Fcf1"/>
    <property type="match status" value="1"/>
</dbReference>
<evidence type="ECO:0000313" key="3">
    <source>
        <dbReference type="Proteomes" id="UP000030655"/>
    </source>
</evidence>
<dbReference type="InterPro" id="IPR006984">
    <property type="entry name" value="Fcf1/UTP23"/>
</dbReference>
<name>A0A059F264_9MICR</name>
<sequence length="166" mass="19947">MPNVKKSKQLKKYFISLQKSFGFRSPYQLLVDSTFLSELNIYKHRLSNFISLFKSEPKIFISKCSYRIYSRNFKYKDDFRKHCEIRRCQHDKLSEEDCISNLIKVNNKYHYLLCTQNNALIDKFIDNKRVPILKVNKSIISFVNSNKEYDHKETNENIEENEINID</sequence>
<accession>A0A059F264</accession>
<organism evidence="2 3">
    <name type="scientific">Anncaliia algerae PRA339</name>
    <dbReference type="NCBI Taxonomy" id="1288291"/>
    <lineage>
        <taxon>Eukaryota</taxon>
        <taxon>Fungi</taxon>
        <taxon>Fungi incertae sedis</taxon>
        <taxon>Microsporidia</taxon>
        <taxon>Tubulinosematoidea</taxon>
        <taxon>Tubulinosematidae</taxon>
        <taxon>Anncaliia</taxon>
    </lineage>
</organism>
<keyword evidence="3" id="KW-1185">Reference proteome</keyword>
<dbReference type="VEuPathDB" id="MicrosporidiaDB:H312_01265"/>
<dbReference type="GO" id="GO:0032040">
    <property type="term" value="C:small-subunit processome"/>
    <property type="evidence" value="ECO:0007669"/>
    <property type="project" value="InterPro"/>
</dbReference>
<dbReference type="Proteomes" id="UP000030655">
    <property type="component" value="Unassembled WGS sequence"/>
</dbReference>
<keyword evidence="1" id="KW-0539">Nucleus</keyword>
<proteinExistence type="predicted"/>
<reference evidence="2 3" key="2">
    <citation type="submission" date="2014-03" db="EMBL/GenBank/DDBJ databases">
        <title>The Genome Sequence of Anncaliia algerae insect isolate PRA339.</title>
        <authorList>
            <consortium name="The Broad Institute Genome Sequencing Platform"/>
            <consortium name="The Broad Institute Genome Sequencing Center for Infectious Disease"/>
            <person name="Cuomo C."/>
            <person name="Becnel J."/>
            <person name="Sanscrainte N."/>
            <person name="Walker B."/>
            <person name="Young S.K."/>
            <person name="Zeng Q."/>
            <person name="Gargeya S."/>
            <person name="Fitzgerald M."/>
            <person name="Haas B."/>
            <person name="Abouelleil A."/>
            <person name="Alvarado L."/>
            <person name="Arachchi H.M."/>
            <person name="Berlin A.M."/>
            <person name="Chapman S.B."/>
            <person name="Dewar J."/>
            <person name="Goldberg J."/>
            <person name="Griggs A."/>
            <person name="Gujja S."/>
            <person name="Hansen M."/>
            <person name="Howarth C."/>
            <person name="Imamovic A."/>
            <person name="Larimer J."/>
            <person name="McCowan C."/>
            <person name="Murphy C."/>
            <person name="Neiman D."/>
            <person name="Pearson M."/>
            <person name="Priest M."/>
            <person name="Roberts A."/>
            <person name="Saif S."/>
            <person name="Shea T."/>
            <person name="Sisk P."/>
            <person name="Sykes S."/>
            <person name="Wortman J."/>
            <person name="Nusbaum C."/>
            <person name="Birren B."/>
        </authorList>
    </citation>
    <scope>NUCLEOTIDE SEQUENCE [LARGE SCALE GENOMIC DNA]</scope>
    <source>
        <strain evidence="2 3">PRA339</strain>
    </source>
</reference>
<evidence type="ECO:0000256" key="1">
    <source>
        <dbReference type="ARBA" id="ARBA00023242"/>
    </source>
</evidence>
<dbReference type="HOGENOM" id="CLU_131052_0_0_1"/>
<reference evidence="3" key="1">
    <citation type="submission" date="2013-02" db="EMBL/GenBank/DDBJ databases">
        <authorList>
            <consortium name="The Broad Institute Genome Sequencing Platform"/>
            <person name="Cuomo C."/>
            <person name="Becnel J."/>
            <person name="Sanscrainte N."/>
            <person name="Walker B."/>
            <person name="Young S.K."/>
            <person name="Zeng Q."/>
            <person name="Gargeya S."/>
            <person name="Fitzgerald M."/>
            <person name="Haas B."/>
            <person name="Abouelleil A."/>
            <person name="Alvarado L."/>
            <person name="Arachchi H.M."/>
            <person name="Berlin A.M."/>
            <person name="Chapman S.B."/>
            <person name="Dewar J."/>
            <person name="Goldberg J."/>
            <person name="Griggs A."/>
            <person name="Gujja S."/>
            <person name="Hansen M."/>
            <person name="Howarth C."/>
            <person name="Imamovic A."/>
            <person name="Larimer J."/>
            <person name="McCowan C."/>
            <person name="Murphy C."/>
            <person name="Neiman D."/>
            <person name="Pearson M."/>
            <person name="Priest M."/>
            <person name="Roberts A."/>
            <person name="Saif S."/>
            <person name="Shea T."/>
            <person name="Sisk P."/>
            <person name="Sykes S."/>
            <person name="Wortman J."/>
            <person name="Nusbaum C."/>
            <person name="Birren B."/>
        </authorList>
    </citation>
    <scope>NUCLEOTIDE SEQUENCE [LARGE SCALE GENOMIC DNA]</scope>
    <source>
        <strain evidence="3">PRA339</strain>
    </source>
</reference>
<dbReference type="EMBL" id="KK365144">
    <property type="protein sequence ID" value="KCZ81383.1"/>
    <property type="molecule type" value="Genomic_DNA"/>
</dbReference>
<evidence type="ECO:0000313" key="2">
    <source>
        <dbReference type="EMBL" id="KCZ81383.1"/>
    </source>
</evidence>
<dbReference type="AlphaFoldDB" id="A0A059F264"/>
<dbReference type="PANTHER" id="PTHR12416">
    <property type="entry name" value="RRNA-PROCESSING PROTEIN UTP23 HOMOLOG"/>
    <property type="match status" value="1"/>
</dbReference>